<gene>
    <name evidence="5" type="ORF">N7537_008858</name>
</gene>
<feature type="transmembrane region" description="Helical" evidence="4">
    <location>
        <begin position="44"/>
        <end position="65"/>
    </location>
</feature>
<dbReference type="PANTHER" id="PTHR33365:SF4">
    <property type="entry name" value="CYCLOCHLOROTINE BIOSYNTHESIS PROTEIN O"/>
    <property type="match status" value="1"/>
</dbReference>
<sequence length="303" mass="34116">MDTSPRTSVEKLIQHPKSPSLDESEGSDWAKESQREGPRTRRRVLVISLIVISFLINIALAIVVYNAPQGQKSDAGQGRAPADTAISKKLVKFQNGISSDTTLYQGMPTTENNRLWKELYARELVWYSTNLVSFILTLCLIKDEMTRISYEEALQLPNKTSPEAPYEGSGYLIVLNVFHNLHCLDSIRKALYYFADPKWTAEDNPYIHMGDGGIDSMLQAIGKNMGITHVDHCIDALRQHQMCSVDITPNVFQYSPKDFGIRAMANVVHECRDFEKVEYPLKLKIGRGTAGHRLSRDLAMAKP</sequence>
<comment type="caution">
    <text evidence="5">The sequence shown here is derived from an EMBL/GenBank/DDBJ whole genome shotgun (WGS) entry which is preliminary data.</text>
</comment>
<comment type="similarity">
    <text evidence="2">Belongs to the ustYa family.</text>
</comment>
<evidence type="ECO:0000256" key="3">
    <source>
        <dbReference type="SAM" id="MobiDB-lite"/>
    </source>
</evidence>
<keyword evidence="4" id="KW-1133">Transmembrane helix</keyword>
<dbReference type="GeneID" id="81590154"/>
<dbReference type="EMBL" id="JAQJAE010000004">
    <property type="protein sequence ID" value="KAJ5598774.1"/>
    <property type="molecule type" value="Genomic_DNA"/>
</dbReference>
<comment type="pathway">
    <text evidence="1">Mycotoxin biosynthesis.</text>
</comment>
<dbReference type="Proteomes" id="UP001213799">
    <property type="component" value="Unassembled WGS sequence"/>
</dbReference>
<dbReference type="Pfam" id="PF11807">
    <property type="entry name" value="UstYa"/>
    <property type="match status" value="1"/>
</dbReference>
<evidence type="ECO:0000313" key="5">
    <source>
        <dbReference type="EMBL" id="KAJ5598774.1"/>
    </source>
</evidence>
<keyword evidence="4" id="KW-0812">Transmembrane</keyword>
<dbReference type="RefSeq" id="XP_056751988.1">
    <property type="nucleotide sequence ID" value="XM_056899912.1"/>
</dbReference>
<evidence type="ECO:0000313" key="6">
    <source>
        <dbReference type="Proteomes" id="UP001213799"/>
    </source>
</evidence>
<reference evidence="5" key="2">
    <citation type="submission" date="2023-01" db="EMBL/GenBank/DDBJ databases">
        <authorList>
            <person name="Petersen C."/>
        </authorList>
    </citation>
    <scope>NUCLEOTIDE SEQUENCE</scope>
    <source>
        <strain evidence="5">IBT 12815</strain>
    </source>
</reference>
<accession>A0AAD6H182</accession>
<dbReference type="AlphaFoldDB" id="A0AAD6H182"/>
<evidence type="ECO:0000256" key="4">
    <source>
        <dbReference type="SAM" id="Phobius"/>
    </source>
</evidence>
<evidence type="ECO:0000256" key="2">
    <source>
        <dbReference type="ARBA" id="ARBA00035112"/>
    </source>
</evidence>
<organism evidence="5 6">
    <name type="scientific">Penicillium hordei</name>
    <dbReference type="NCBI Taxonomy" id="40994"/>
    <lineage>
        <taxon>Eukaryota</taxon>
        <taxon>Fungi</taxon>
        <taxon>Dikarya</taxon>
        <taxon>Ascomycota</taxon>
        <taxon>Pezizomycotina</taxon>
        <taxon>Eurotiomycetes</taxon>
        <taxon>Eurotiomycetidae</taxon>
        <taxon>Eurotiales</taxon>
        <taxon>Aspergillaceae</taxon>
        <taxon>Penicillium</taxon>
    </lineage>
</organism>
<dbReference type="GO" id="GO:0043386">
    <property type="term" value="P:mycotoxin biosynthetic process"/>
    <property type="evidence" value="ECO:0007669"/>
    <property type="project" value="InterPro"/>
</dbReference>
<feature type="transmembrane region" description="Helical" evidence="4">
    <location>
        <begin position="124"/>
        <end position="141"/>
    </location>
</feature>
<proteinExistence type="inferred from homology"/>
<name>A0AAD6H182_9EURO</name>
<reference evidence="5" key="1">
    <citation type="journal article" date="2023" name="IMA Fungus">
        <title>Comparative genomic study of the Penicillium genus elucidates a diverse pangenome and 15 lateral gene transfer events.</title>
        <authorList>
            <person name="Petersen C."/>
            <person name="Sorensen T."/>
            <person name="Nielsen M.R."/>
            <person name="Sondergaard T.E."/>
            <person name="Sorensen J.L."/>
            <person name="Fitzpatrick D.A."/>
            <person name="Frisvad J.C."/>
            <person name="Nielsen K.L."/>
        </authorList>
    </citation>
    <scope>NUCLEOTIDE SEQUENCE</scope>
    <source>
        <strain evidence="5">IBT 12815</strain>
    </source>
</reference>
<keyword evidence="6" id="KW-1185">Reference proteome</keyword>
<evidence type="ECO:0000256" key="1">
    <source>
        <dbReference type="ARBA" id="ARBA00004685"/>
    </source>
</evidence>
<dbReference type="PANTHER" id="PTHR33365">
    <property type="entry name" value="YALI0B05434P"/>
    <property type="match status" value="1"/>
</dbReference>
<dbReference type="InterPro" id="IPR021765">
    <property type="entry name" value="UstYa-like"/>
</dbReference>
<keyword evidence="4" id="KW-0472">Membrane</keyword>
<protein>
    <submittedName>
        <fullName evidence="5">Uncharacterized protein</fullName>
    </submittedName>
</protein>
<feature type="region of interest" description="Disordered" evidence="3">
    <location>
        <begin position="1"/>
        <end position="35"/>
    </location>
</feature>